<dbReference type="RefSeq" id="WP_106148041.1">
    <property type="nucleotide sequence ID" value="NZ_PVYX01000003.1"/>
</dbReference>
<dbReference type="EMBL" id="PVYX01000003">
    <property type="protein sequence ID" value="PRX53212.1"/>
    <property type="molecule type" value="Genomic_DNA"/>
</dbReference>
<reference evidence="1 2" key="1">
    <citation type="submission" date="2018-03" db="EMBL/GenBank/DDBJ databases">
        <title>Genomic Encyclopedia of Archaeal and Bacterial Type Strains, Phase II (KMG-II): from individual species to whole genera.</title>
        <authorList>
            <person name="Goeker M."/>
        </authorList>
    </citation>
    <scope>NUCLEOTIDE SEQUENCE [LARGE SCALE GENOMIC DNA]</scope>
    <source>
        <strain evidence="1 2">DSM 25027</strain>
    </source>
</reference>
<comment type="caution">
    <text evidence="1">The sequence shown here is derived from an EMBL/GenBank/DDBJ whole genome shotgun (WGS) entry which is preliminary data.</text>
</comment>
<dbReference type="InterPro" id="IPR049574">
    <property type="entry name" value="CrtA-like"/>
</dbReference>
<dbReference type="OrthoDB" id="1122317at2"/>
<dbReference type="CDD" id="cd21650">
    <property type="entry name" value="CrtA-like"/>
    <property type="match status" value="1"/>
</dbReference>
<gene>
    <name evidence="1" type="ORF">CLV81_4119</name>
</gene>
<keyword evidence="1" id="KW-0503">Monooxygenase</keyword>
<name>A0A2T0M715_9FLAO</name>
<evidence type="ECO:0000313" key="2">
    <source>
        <dbReference type="Proteomes" id="UP000237640"/>
    </source>
</evidence>
<evidence type="ECO:0000313" key="1">
    <source>
        <dbReference type="EMBL" id="PRX53212.1"/>
    </source>
</evidence>
<keyword evidence="2" id="KW-1185">Reference proteome</keyword>
<organism evidence="1 2">
    <name type="scientific">Flagellimonas meridianipacifica</name>
    <dbReference type="NCBI Taxonomy" id="1080225"/>
    <lineage>
        <taxon>Bacteria</taxon>
        <taxon>Pseudomonadati</taxon>
        <taxon>Bacteroidota</taxon>
        <taxon>Flavobacteriia</taxon>
        <taxon>Flavobacteriales</taxon>
        <taxon>Flavobacteriaceae</taxon>
        <taxon>Flagellimonas</taxon>
    </lineage>
</organism>
<keyword evidence="1" id="KW-0560">Oxidoreductase</keyword>
<protein>
    <submittedName>
        <fullName evidence="1">Spheroidene monooxygenase</fullName>
    </submittedName>
</protein>
<dbReference type="Proteomes" id="UP000237640">
    <property type="component" value="Unassembled WGS sequence"/>
</dbReference>
<sequence>MSQITTITLFRYKGFWDKVWAFGMMQFAHRHLKDVKGLQFYKLWGSGKENFDPRPDWSVYALLQVWEDERSASSFFETSALIEKYNQRAIENWTLYLKNIISRGEWSGGNPFQKSTSLDNGNPRIVAITRATIKTSLLFTFWKYVPKSQGHLYTNDGLIYTKGFGEVPIKQMATFSVWKDKKYLDEFAYQNKPHVGAIKNTRSLKWYKEELFSRFQPYRSVGAWGGKNPLPELDGDQNEISEED</sequence>
<accession>A0A2T0M715</accession>
<proteinExistence type="predicted"/>
<dbReference type="GO" id="GO:0004497">
    <property type="term" value="F:monooxygenase activity"/>
    <property type="evidence" value="ECO:0007669"/>
    <property type="project" value="UniProtKB-KW"/>
</dbReference>
<dbReference type="AlphaFoldDB" id="A0A2T0M715"/>